<reference evidence="4 5" key="1">
    <citation type="submission" date="2013-12" db="EMBL/GenBank/DDBJ databases">
        <title>Draft genome of the parsitic nematode Ancylostoma duodenale.</title>
        <authorList>
            <person name="Mitreva M."/>
        </authorList>
    </citation>
    <scope>NUCLEOTIDE SEQUENCE [LARGE SCALE GENOMIC DNA]</scope>
    <source>
        <strain evidence="4 5">Zhejiang</strain>
    </source>
</reference>
<evidence type="ECO:0000259" key="2">
    <source>
        <dbReference type="PROSITE" id="PS00022"/>
    </source>
</evidence>
<dbReference type="InterPro" id="IPR035914">
    <property type="entry name" value="Sperma_CUB_dom_sf"/>
</dbReference>
<dbReference type="PROSITE" id="PS00022">
    <property type="entry name" value="EGF_1"/>
    <property type="match status" value="1"/>
</dbReference>
<name>A0A0C2CPS5_9BILA</name>
<accession>A0A0C2CPS5</accession>
<dbReference type="Pfam" id="PF00431">
    <property type="entry name" value="CUB"/>
    <property type="match status" value="1"/>
</dbReference>
<keyword evidence="1" id="KW-1015">Disulfide bond</keyword>
<dbReference type="AlphaFoldDB" id="A0A0C2CPS5"/>
<organism evidence="4 5">
    <name type="scientific">Ancylostoma duodenale</name>
    <dbReference type="NCBI Taxonomy" id="51022"/>
    <lineage>
        <taxon>Eukaryota</taxon>
        <taxon>Metazoa</taxon>
        <taxon>Ecdysozoa</taxon>
        <taxon>Nematoda</taxon>
        <taxon>Chromadorea</taxon>
        <taxon>Rhabditida</taxon>
        <taxon>Rhabditina</taxon>
        <taxon>Rhabditomorpha</taxon>
        <taxon>Strongyloidea</taxon>
        <taxon>Ancylostomatidae</taxon>
        <taxon>Ancylostomatinae</taxon>
        <taxon>Ancylostoma</taxon>
    </lineage>
</organism>
<keyword evidence="5" id="KW-1185">Reference proteome</keyword>
<evidence type="ECO:0000256" key="1">
    <source>
        <dbReference type="ARBA" id="ARBA00023157"/>
    </source>
</evidence>
<dbReference type="EMBL" id="KN732740">
    <property type="protein sequence ID" value="KIH58758.1"/>
    <property type="molecule type" value="Genomic_DNA"/>
</dbReference>
<feature type="domain" description="EGF-like" evidence="2 3">
    <location>
        <begin position="29"/>
        <end position="40"/>
    </location>
</feature>
<dbReference type="SUPFAM" id="SSF49854">
    <property type="entry name" value="Spermadhesin, CUB domain"/>
    <property type="match status" value="1"/>
</dbReference>
<dbReference type="OrthoDB" id="5858639at2759"/>
<dbReference type="SMART" id="SM00042">
    <property type="entry name" value="CUB"/>
    <property type="match status" value="1"/>
</dbReference>
<evidence type="ECO:0000259" key="3">
    <source>
        <dbReference type="PROSITE" id="PS01186"/>
    </source>
</evidence>
<dbReference type="InterPro" id="IPR000859">
    <property type="entry name" value="CUB_dom"/>
</dbReference>
<protein>
    <recommendedName>
        <fullName evidence="2 3">EGF-like domain-containing protein</fullName>
    </recommendedName>
</protein>
<evidence type="ECO:0000313" key="4">
    <source>
        <dbReference type="EMBL" id="KIH58758.1"/>
    </source>
</evidence>
<dbReference type="PROSITE" id="PS01186">
    <property type="entry name" value="EGF_2"/>
    <property type="match status" value="1"/>
</dbReference>
<sequence>MPQEYICEPETSAKCKNGGFPHPRKCDECICPRGYGGPLCDDLPKDCKEGRKEAASGSWKEFSAFLQNPSNDGSYATCTYWITAPVNKKIQIKLDRVHTDATIGCATGGVEIKANADHTLTGYRYCREPDDELIITSYSNRVPIILYSGATAFATVVNLKHRYVD</sequence>
<dbReference type="InterPro" id="IPR000742">
    <property type="entry name" value="EGF"/>
</dbReference>
<proteinExistence type="predicted"/>
<gene>
    <name evidence="4" type="ORF">ANCDUO_11029</name>
</gene>
<dbReference type="Proteomes" id="UP000054047">
    <property type="component" value="Unassembled WGS sequence"/>
</dbReference>
<dbReference type="Gene3D" id="2.60.120.290">
    <property type="entry name" value="Spermadhesin, CUB domain"/>
    <property type="match status" value="1"/>
</dbReference>
<evidence type="ECO:0000313" key="5">
    <source>
        <dbReference type="Proteomes" id="UP000054047"/>
    </source>
</evidence>